<dbReference type="PROSITE" id="PS00595">
    <property type="entry name" value="AA_TRANSFER_CLASS_5"/>
    <property type="match status" value="1"/>
</dbReference>
<dbReference type="FunFam" id="3.40.640.10:FF:000084">
    <property type="entry name" value="IscS-like cysteine desulfurase"/>
    <property type="match status" value="1"/>
</dbReference>
<evidence type="ECO:0000256" key="9">
    <source>
        <dbReference type="ARBA" id="ARBA00023014"/>
    </source>
</evidence>
<evidence type="ECO:0000256" key="2">
    <source>
        <dbReference type="ARBA" id="ARBA00003120"/>
    </source>
</evidence>
<feature type="domain" description="Aminotransferase class V" evidence="12">
    <location>
        <begin position="6"/>
        <end position="365"/>
    </location>
</feature>
<keyword evidence="8" id="KW-0408">Iron</keyword>
<evidence type="ECO:0000256" key="1">
    <source>
        <dbReference type="ARBA" id="ARBA00001933"/>
    </source>
</evidence>
<dbReference type="RefSeq" id="WP_067615455.1">
    <property type="nucleotide sequence ID" value="NZ_MAGO01000001.1"/>
</dbReference>
<dbReference type="InterPro" id="IPR016454">
    <property type="entry name" value="Cysteine_dSase"/>
</dbReference>
<dbReference type="EMBL" id="MAGO01000001">
    <property type="protein sequence ID" value="OCC16341.1"/>
    <property type="molecule type" value="Genomic_DNA"/>
</dbReference>
<dbReference type="PANTHER" id="PTHR11601:SF34">
    <property type="entry name" value="CYSTEINE DESULFURASE"/>
    <property type="match status" value="1"/>
</dbReference>
<organism evidence="13 14">
    <name type="scientific">Dissulfuribacter thermophilus</name>
    <dbReference type="NCBI Taxonomy" id="1156395"/>
    <lineage>
        <taxon>Bacteria</taxon>
        <taxon>Pseudomonadati</taxon>
        <taxon>Thermodesulfobacteriota</taxon>
        <taxon>Dissulfuribacteria</taxon>
        <taxon>Dissulfuribacterales</taxon>
        <taxon>Dissulfuribacteraceae</taxon>
        <taxon>Dissulfuribacter</taxon>
    </lineage>
</organism>
<evidence type="ECO:0000313" key="14">
    <source>
        <dbReference type="Proteomes" id="UP000093080"/>
    </source>
</evidence>
<dbReference type="InterPro" id="IPR015422">
    <property type="entry name" value="PyrdxlP-dep_Trfase_small"/>
</dbReference>
<dbReference type="PIRSF" id="PIRSF005572">
    <property type="entry name" value="NifS"/>
    <property type="match status" value="1"/>
</dbReference>
<evidence type="ECO:0000256" key="3">
    <source>
        <dbReference type="ARBA" id="ARBA00006490"/>
    </source>
</evidence>
<dbReference type="InterPro" id="IPR000192">
    <property type="entry name" value="Aminotrans_V_dom"/>
</dbReference>
<dbReference type="STRING" id="1156395.DBT_0158"/>
<evidence type="ECO:0000256" key="8">
    <source>
        <dbReference type="ARBA" id="ARBA00023004"/>
    </source>
</evidence>
<comment type="catalytic activity">
    <reaction evidence="10">
        <text>(sulfur carrier)-H + L-cysteine = (sulfur carrier)-SH + L-alanine</text>
        <dbReference type="Rhea" id="RHEA:43892"/>
        <dbReference type="Rhea" id="RHEA-COMP:14737"/>
        <dbReference type="Rhea" id="RHEA-COMP:14739"/>
        <dbReference type="ChEBI" id="CHEBI:29917"/>
        <dbReference type="ChEBI" id="CHEBI:35235"/>
        <dbReference type="ChEBI" id="CHEBI:57972"/>
        <dbReference type="ChEBI" id="CHEBI:64428"/>
        <dbReference type="EC" id="2.8.1.7"/>
    </reaction>
</comment>
<dbReference type="InterPro" id="IPR015421">
    <property type="entry name" value="PyrdxlP-dep_Trfase_major"/>
</dbReference>
<comment type="function">
    <text evidence="2">Catalyzes the removal of elemental sulfur atoms from cysteine to produce alanine. Seems to participate in the biosynthesis of the nitrogenase metalloclusters by providing the inorganic sulfur required for the Fe-S core formation.</text>
</comment>
<keyword evidence="7" id="KW-0663">Pyridoxal phosphate</keyword>
<dbReference type="Proteomes" id="UP000093080">
    <property type="component" value="Unassembled WGS sequence"/>
</dbReference>
<dbReference type="GO" id="GO:0051536">
    <property type="term" value="F:iron-sulfur cluster binding"/>
    <property type="evidence" value="ECO:0007669"/>
    <property type="project" value="UniProtKB-KW"/>
</dbReference>
<keyword evidence="6" id="KW-0479">Metal-binding</keyword>
<dbReference type="EC" id="2.8.1.7" evidence="4"/>
<evidence type="ECO:0000313" key="13">
    <source>
        <dbReference type="EMBL" id="OCC16341.1"/>
    </source>
</evidence>
<dbReference type="Gene3D" id="3.40.640.10">
    <property type="entry name" value="Type I PLP-dependent aspartate aminotransferase-like (Major domain)"/>
    <property type="match status" value="1"/>
</dbReference>
<comment type="cofactor">
    <cofactor evidence="1 11">
        <name>pyridoxal 5'-phosphate</name>
        <dbReference type="ChEBI" id="CHEBI:597326"/>
    </cofactor>
</comment>
<dbReference type="Gene3D" id="3.90.1150.10">
    <property type="entry name" value="Aspartate Aminotransferase, domain 1"/>
    <property type="match status" value="1"/>
</dbReference>
<evidence type="ECO:0000256" key="6">
    <source>
        <dbReference type="ARBA" id="ARBA00022723"/>
    </source>
</evidence>
<dbReference type="SUPFAM" id="SSF53383">
    <property type="entry name" value="PLP-dependent transferases"/>
    <property type="match status" value="1"/>
</dbReference>
<dbReference type="InterPro" id="IPR015424">
    <property type="entry name" value="PyrdxlP-dep_Trfase"/>
</dbReference>
<accession>A0A1B9F985</accession>
<reference evidence="13 14" key="1">
    <citation type="submission" date="2016-06" db="EMBL/GenBank/DDBJ databases">
        <title>Respiratory ammonification of nitrate coupled to the oxidation of elemental sulfur in deep-sea autotrophic thermophilic bacteria.</title>
        <authorList>
            <person name="Slobodkina G.B."/>
            <person name="Mardanov A.V."/>
            <person name="Ravin N.V."/>
            <person name="Frolova A.A."/>
            <person name="Viryasiv M.B."/>
            <person name="Chernyh N.A."/>
            <person name="Bonch-Osmolovskaya E.A."/>
            <person name="Slobodkin A.I."/>
        </authorList>
    </citation>
    <scope>NUCLEOTIDE SEQUENCE [LARGE SCALE GENOMIC DNA]</scope>
    <source>
        <strain evidence="13 14">S69</strain>
    </source>
</reference>
<dbReference type="OrthoDB" id="9808002at2"/>
<evidence type="ECO:0000256" key="7">
    <source>
        <dbReference type="ARBA" id="ARBA00022898"/>
    </source>
</evidence>
<evidence type="ECO:0000256" key="10">
    <source>
        <dbReference type="ARBA" id="ARBA00050776"/>
    </source>
</evidence>
<name>A0A1B9F985_9BACT</name>
<keyword evidence="9" id="KW-0411">Iron-sulfur</keyword>
<evidence type="ECO:0000256" key="11">
    <source>
        <dbReference type="RuleBase" id="RU004504"/>
    </source>
</evidence>
<evidence type="ECO:0000259" key="12">
    <source>
        <dbReference type="Pfam" id="PF00266"/>
    </source>
</evidence>
<dbReference type="Pfam" id="PF00266">
    <property type="entry name" value="Aminotran_5"/>
    <property type="match status" value="1"/>
</dbReference>
<evidence type="ECO:0000256" key="4">
    <source>
        <dbReference type="ARBA" id="ARBA00012239"/>
    </source>
</evidence>
<dbReference type="InterPro" id="IPR020578">
    <property type="entry name" value="Aminotrans_V_PyrdxlP_BS"/>
</dbReference>
<dbReference type="Gene3D" id="1.10.260.50">
    <property type="match status" value="1"/>
</dbReference>
<dbReference type="AlphaFoldDB" id="A0A1B9F985"/>
<evidence type="ECO:0000256" key="5">
    <source>
        <dbReference type="ARBA" id="ARBA00022679"/>
    </source>
</evidence>
<dbReference type="GO" id="GO:0046872">
    <property type="term" value="F:metal ion binding"/>
    <property type="evidence" value="ECO:0007669"/>
    <property type="project" value="UniProtKB-KW"/>
</dbReference>
<keyword evidence="14" id="KW-1185">Reference proteome</keyword>
<sequence length="383" mass="41512">MPVRKIYLDYNATTPVSSKAKEAALIAMQEAWANPGCGHEAGQKAKELVEDARGKLASLIGAKSKEIVFLSGGTEANNTVVLSIFPNLRQTRGHFITSQIEHPSVLNPAIRLLEMGFDCTFLRVDKNGVVDPDDVKKAIRPDTCLISIMLSNNELGTIEPIEEISRITRERGILFHTDASQAIGKIQVDVNHLGVDYLTIAGHKFYAPKGIGALYVRDGAPFFSLFYGGGQEGGRRPGTEPVPLIAALGEAAHEARVLLPEEIRRIRALRDTFFDLLKEKVSTDLTNNVDLNRCLPNTLSVRFKGVNGKHLLAASKLVLATTGAACHAQNDSISHVLSSIGLGVEEAKGTIRFSLGRYTTKEDVELAAMDIASAVVKVLSVEF</sequence>
<dbReference type="GO" id="GO:0031071">
    <property type="term" value="F:cysteine desulfurase activity"/>
    <property type="evidence" value="ECO:0007669"/>
    <property type="project" value="UniProtKB-EC"/>
</dbReference>
<gene>
    <name evidence="13" type="ORF">DBT_0158</name>
</gene>
<dbReference type="PANTHER" id="PTHR11601">
    <property type="entry name" value="CYSTEINE DESULFURYLASE FAMILY MEMBER"/>
    <property type="match status" value="1"/>
</dbReference>
<comment type="similarity">
    <text evidence="3">Belongs to the class-V pyridoxal-phosphate-dependent aminotransferase family. NifS/IscS subfamily.</text>
</comment>
<proteinExistence type="inferred from homology"/>
<keyword evidence="5" id="KW-0808">Transferase</keyword>
<protein>
    <recommendedName>
        <fullName evidence="4">cysteine desulfurase</fullName>
        <ecNumber evidence="4">2.8.1.7</ecNumber>
    </recommendedName>
</protein>
<comment type="caution">
    <text evidence="13">The sequence shown here is derived from an EMBL/GenBank/DDBJ whole genome shotgun (WGS) entry which is preliminary data.</text>
</comment>
<dbReference type="PATRIC" id="fig|1156395.6.peg.156"/>